<dbReference type="GO" id="GO:0006400">
    <property type="term" value="P:tRNA modification"/>
    <property type="evidence" value="ECO:0007669"/>
    <property type="project" value="UniProtKB-UniRule"/>
</dbReference>
<dbReference type="GO" id="GO:0005524">
    <property type="term" value="F:ATP binding"/>
    <property type="evidence" value="ECO:0007669"/>
    <property type="project" value="UniProtKB-UniRule"/>
</dbReference>
<dbReference type="GO" id="GO:0005737">
    <property type="term" value="C:cytoplasm"/>
    <property type="evidence" value="ECO:0007669"/>
    <property type="project" value="UniProtKB-SubCell"/>
</dbReference>
<dbReference type="EMBL" id="JAGQHS010000074">
    <property type="protein sequence ID" value="MCA9756951.1"/>
    <property type="molecule type" value="Genomic_DNA"/>
</dbReference>
<dbReference type="InterPro" id="IPR011063">
    <property type="entry name" value="TilS/TtcA_N"/>
</dbReference>
<dbReference type="Gene3D" id="3.40.50.620">
    <property type="entry name" value="HUPs"/>
    <property type="match status" value="1"/>
</dbReference>
<evidence type="ECO:0000256" key="7">
    <source>
        <dbReference type="SAM" id="MobiDB-lite"/>
    </source>
</evidence>
<comment type="domain">
    <text evidence="6">The N-terminal region contains the highly conserved SGGXDS motif, predicted to be a P-loop motif involved in ATP binding.</text>
</comment>
<dbReference type="NCBIfam" id="TIGR02432">
    <property type="entry name" value="lysidine_TilS_N"/>
    <property type="match status" value="1"/>
</dbReference>
<proteinExistence type="inferred from homology"/>
<reference evidence="9" key="2">
    <citation type="journal article" date="2021" name="Microbiome">
        <title>Successional dynamics and alternative stable states in a saline activated sludge microbial community over 9 years.</title>
        <authorList>
            <person name="Wang Y."/>
            <person name="Ye J."/>
            <person name="Ju F."/>
            <person name="Liu L."/>
            <person name="Boyd J.A."/>
            <person name="Deng Y."/>
            <person name="Parks D.H."/>
            <person name="Jiang X."/>
            <person name="Yin X."/>
            <person name="Woodcroft B.J."/>
            <person name="Tyson G.W."/>
            <person name="Hugenholtz P."/>
            <person name="Polz M.F."/>
            <person name="Zhang T."/>
        </authorList>
    </citation>
    <scope>NUCLEOTIDE SEQUENCE</scope>
    <source>
        <strain evidence="9">HKST-UBA02</strain>
    </source>
</reference>
<dbReference type="HAMAP" id="MF_01161">
    <property type="entry name" value="tRNA_Ile_lys_synt"/>
    <property type="match status" value="1"/>
</dbReference>
<dbReference type="AlphaFoldDB" id="A0A956SE10"/>
<protein>
    <recommendedName>
        <fullName evidence="6">tRNA(Ile)-lysidine synthase</fullName>
        <ecNumber evidence="6">6.3.4.19</ecNumber>
    </recommendedName>
    <alternativeName>
        <fullName evidence="6">tRNA(Ile)-2-lysyl-cytidine synthase</fullName>
    </alternativeName>
    <alternativeName>
        <fullName evidence="6">tRNA(Ile)-lysidine synthetase</fullName>
    </alternativeName>
</protein>
<accession>A0A956SE10</accession>
<dbReference type="InterPro" id="IPR012094">
    <property type="entry name" value="tRNA_Ile_lys_synt"/>
</dbReference>
<gene>
    <name evidence="6 9" type="primary">tilS</name>
    <name evidence="9" type="ORF">KDA27_14195</name>
</gene>
<dbReference type="GO" id="GO:0032267">
    <property type="term" value="F:tRNA(Ile)-lysidine synthase activity"/>
    <property type="evidence" value="ECO:0007669"/>
    <property type="project" value="UniProtKB-EC"/>
</dbReference>
<keyword evidence="1 6" id="KW-0436">Ligase</keyword>
<organism evidence="9 10">
    <name type="scientific">Eiseniibacteriota bacterium</name>
    <dbReference type="NCBI Taxonomy" id="2212470"/>
    <lineage>
        <taxon>Bacteria</taxon>
        <taxon>Candidatus Eiseniibacteriota</taxon>
    </lineage>
</organism>
<dbReference type="EC" id="6.3.4.19" evidence="6"/>
<dbReference type="InterPro" id="IPR014729">
    <property type="entry name" value="Rossmann-like_a/b/a_fold"/>
</dbReference>
<evidence type="ECO:0000256" key="2">
    <source>
        <dbReference type="ARBA" id="ARBA00022694"/>
    </source>
</evidence>
<evidence type="ECO:0000313" key="9">
    <source>
        <dbReference type="EMBL" id="MCA9756951.1"/>
    </source>
</evidence>
<comment type="catalytic activity">
    <reaction evidence="5 6">
        <text>cytidine(34) in tRNA(Ile2) + L-lysine + ATP = lysidine(34) in tRNA(Ile2) + AMP + diphosphate + H(+)</text>
        <dbReference type="Rhea" id="RHEA:43744"/>
        <dbReference type="Rhea" id="RHEA-COMP:10625"/>
        <dbReference type="Rhea" id="RHEA-COMP:10670"/>
        <dbReference type="ChEBI" id="CHEBI:15378"/>
        <dbReference type="ChEBI" id="CHEBI:30616"/>
        <dbReference type="ChEBI" id="CHEBI:32551"/>
        <dbReference type="ChEBI" id="CHEBI:33019"/>
        <dbReference type="ChEBI" id="CHEBI:82748"/>
        <dbReference type="ChEBI" id="CHEBI:83665"/>
        <dbReference type="ChEBI" id="CHEBI:456215"/>
        <dbReference type="EC" id="6.3.4.19"/>
    </reaction>
</comment>
<name>A0A956SE10_UNCEI</name>
<dbReference type="CDD" id="cd01992">
    <property type="entry name" value="TilS_N"/>
    <property type="match status" value="1"/>
</dbReference>
<dbReference type="PANTHER" id="PTHR43033:SF1">
    <property type="entry name" value="TRNA(ILE)-LYSIDINE SYNTHASE-RELATED"/>
    <property type="match status" value="1"/>
</dbReference>
<dbReference type="Proteomes" id="UP000739538">
    <property type="component" value="Unassembled WGS sequence"/>
</dbReference>
<comment type="function">
    <text evidence="6">Ligates lysine onto the cytidine present at position 34 of the AUA codon-specific tRNA(Ile) that contains the anticodon CAU, in an ATP-dependent manner. Cytidine is converted to lysidine, thus changing the amino acid specificity of the tRNA from methionine to isoleucine.</text>
</comment>
<comment type="caution">
    <text evidence="9">The sequence shown here is derived from an EMBL/GenBank/DDBJ whole genome shotgun (WGS) entry which is preliminary data.</text>
</comment>
<comment type="subcellular location">
    <subcellularLocation>
        <location evidence="6">Cytoplasm</location>
    </subcellularLocation>
</comment>
<reference evidence="9" key="1">
    <citation type="submission" date="2020-04" db="EMBL/GenBank/DDBJ databases">
        <authorList>
            <person name="Zhang T."/>
        </authorList>
    </citation>
    <scope>NUCLEOTIDE SEQUENCE</scope>
    <source>
        <strain evidence="9">HKST-UBA02</strain>
    </source>
</reference>
<evidence type="ECO:0000256" key="3">
    <source>
        <dbReference type="ARBA" id="ARBA00022741"/>
    </source>
</evidence>
<feature type="region of interest" description="Disordered" evidence="7">
    <location>
        <begin position="23"/>
        <end position="49"/>
    </location>
</feature>
<keyword evidence="4 6" id="KW-0067">ATP-binding</keyword>
<dbReference type="InterPro" id="IPR012795">
    <property type="entry name" value="tRNA_Ile_lys_synt_N"/>
</dbReference>
<keyword evidence="3 6" id="KW-0547">Nucleotide-binding</keyword>
<evidence type="ECO:0000256" key="5">
    <source>
        <dbReference type="ARBA" id="ARBA00048539"/>
    </source>
</evidence>
<sequence length="374" mass="41910">MNWTKADVSIRARFRHGIRLARIPGGGRSGAESSSGSSPSVRDGRSTEATSLDDGATILVSVSGGADSVALLDLAVREARSRRWRLHVLHVDHGWRPDSGDDARFVRELARSLGLPSSGYRIRQDAWDRSALGSREATARALRRRAARRLATRIGASAVLLGHNRDDQVETILLQLLRGTGLRGLVGMPPRRGIWVRPLLEVGREELREYLRRRQIDWREDSSNQDLRYLRNRLRHRLLPLIEAEIRPGAAKSLLRMADALRSQALRFDREVQDAWIALSPERDGEAIRLDRPKLANYDPDLVEGILQRAFRAVSKGPAQLGQAHLRALEQALRNSVPRQFDLPSGVRAFVNAREVRLVVTAGQKRTGPRPRLT</sequence>
<dbReference type="Pfam" id="PF01171">
    <property type="entry name" value="ATP_bind_3"/>
    <property type="match status" value="1"/>
</dbReference>
<comment type="similarity">
    <text evidence="6">Belongs to the tRNA(Ile)-lysidine synthase family.</text>
</comment>
<evidence type="ECO:0000259" key="8">
    <source>
        <dbReference type="Pfam" id="PF01171"/>
    </source>
</evidence>
<keyword evidence="6" id="KW-0963">Cytoplasm</keyword>
<dbReference type="SUPFAM" id="SSF52402">
    <property type="entry name" value="Adenine nucleotide alpha hydrolases-like"/>
    <property type="match status" value="1"/>
</dbReference>
<evidence type="ECO:0000313" key="10">
    <source>
        <dbReference type="Proteomes" id="UP000739538"/>
    </source>
</evidence>
<evidence type="ECO:0000256" key="4">
    <source>
        <dbReference type="ARBA" id="ARBA00022840"/>
    </source>
</evidence>
<feature type="binding site" evidence="6">
    <location>
        <begin position="63"/>
        <end position="68"/>
    </location>
    <ligand>
        <name>ATP</name>
        <dbReference type="ChEBI" id="CHEBI:30616"/>
    </ligand>
</feature>
<feature type="compositionally biased region" description="Low complexity" evidence="7">
    <location>
        <begin position="30"/>
        <end position="41"/>
    </location>
</feature>
<dbReference type="PANTHER" id="PTHR43033">
    <property type="entry name" value="TRNA(ILE)-LYSIDINE SYNTHASE-RELATED"/>
    <property type="match status" value="1"/>
</dbReference>
<feature type="domain" description="tRNA(Ile)-lysidine/2-thiocytidine synthase N-terminal" evidence="8">
    <location>
        <begin position="58"/>
        <end position="237"/>
    </location>
</feature>
<evidence type="ECO:0000256" key="6">
    <source>
        <dbReference type="HAMAP-Rule" id="MF_01161"/>
    </source>
</evidence>
<evidence type="ECO:0000256" key="1">
    <source>
        <dbReference type="ARBA" id="ARBA00022598"/>
    </source>
</evidence>
<keyword evidence="2 6" id="KW-0819">tRNA processing</keyword>